<organism evidence="1 2">
    <name type="scientific">Gossypium arboreum</name>
    <name type="common">Tree cotton</name>
    <name type="synonym">Gossypium nanking</name>
    <dbReference type="NCBI Taxonomy" id="29729"/>
    <lineage>
        <taxon>Eukaryota</taxon>
        <taxon>Viridiplantae</taxon>
        <taxon>Streptophyta</taxon>
        <taxon>Embryophyta</taxon>
        <taxon>Tracheophyta</taxon>
        <taxon>Spermatophyta</taxon>
        <taxon>Magnoliopsida</taxon>
        <taxon>eudicotyledons</taxon>
        <taxon>Gunneridae</taxon>
        <taxon>Pentapetalae</taxon>
        <taxon>rosids</taxon>
        <taxon>malvids</taxon>
        <taxon>Malvales</taxon>
        <taxon>Malvaceae</taxon>
        <taxon>Malvoideae</taxon>
        <taxon>Gossypium</taxon>
    </lineage>
</organism>
<name>A0A0B0NA57_GOSAR</name>
<reference evidence="2" key="1">
    <citation type="submission" date="2014-09" db="EMBL/GenBank/DDBJ databases">
        <authorList>
            <person name="Mudge J."/>
            <person name="Ramaraj T."/>
            <person name="Lindquist I.E."/>
            <person name="Bharti A.K."/>
            <person name="Sundararajan A."/>
            <person name="Cameron C.T."/>
            <person name="Woodward J.E."/>
            <person name="May G.D."/>
            <person name="Brubaker C."/>
            <person name="Broadhvest J."/>
            <person name="Wilkins T.A."/>
        </authorList>
    </citation>
    <scope>NUCLEOTIDE SEQUENCE</scope>
    <source>
        <strain evidence="2">cv. AKA8401</strain>
    </source>
</reference>
<evidence type="ECO:0000313" key="2">
    <source>
        <dbReference type="Proteomes" id="UP000032142"/>
    </source>
</evidence>
<keyword evidence="2" id="KW-1185">Reference proteome</keyword>
<dbReference type="EMBL" id="KN395784">
    <property type="protein sequence ID" value="KHG11408.1"/>
    <property type="molecule type" value="Genomic_DNA"/>
</dbReference>
<proteinExistence type="predicted"/>
<gene>
    <name evidence="1" type="ORF">F383_13252</name>
</gene>
<protein>
    <submittedName>
        <fullName evidence="1">Uncharacterized protein</fullName>
    </submittedName>
</protein>
<dbReference type="AlphaFoldDB" id="A0A0B0NA57"/>
<accession>A0A0B0NA57</accession>
<dbReference type="Proteomes" id="UP000032142">
    <property type="component" value="Unassembled WGS sequence"/>
</dbReference>
<sequence length="64" mass="7621">MKELIAQLNRAYRFQLNRAYRFLINRAYCLSAQKELTDQDSKEHRFVSSLVLDKSELHVTLSNF</sequence>
<evidence type="ECO:0000313" key="1">
    <source>
        <dbReference type="EMBL" id="KHG11408.1"/>
    </source>
</evidence>